<reference evidence="2 3" key="1">
    <citation type="journal article" date="2016" name="J. Zhejiang Univ. Sci. B">
        <title>Antibiotic resistance mechanisms of Myroides sp.</title>
        <authorList>
            <person name="Hu S."/>
            <person name="Yuan S."/>
            <person name="Qu H."/>
            <person name="Jiang T."/>
            <person name="Zhou Y."/>
            <person name="Wang M."/>
            <person name="Ming D."/>
        </authorList>
    </citation>
    <scope>NUCLEOTIDE SEQUENCE [LARGE SCALE GENOMIC DNA]</scope>
    <source>
        <strain evidence="2 3">PR63039</strain>
    </source>
</reference>
<dbReference type="AlphaFoldDB" id="A0AAI8G6R4"/>
<evidence type="ECO:0000313" key="2">
    <source>
        <dbReference type="EMBL" id="ALU28355.1"/>
    </source>
</evidence>
<feature type="region of interest" description="Disordered" evidence="1">
    <location>
        <begin position="220"/>
        <end position="257"/>
    </location>
</feature>
<evidence type="ECO:0000256" key="1">
    <source>
        <dbReference type="SAM" id="MobiDB-lite"/>
    </source>
</evidence>
<organism evidence="2 3">
    <name type="scientific">Myroides odoratimimus</name>
    <dbReference type="NCBI Taxonomy" id="76832"/>
    <lineage>
        <taxon>Bacteria</taxon>
        <taxon>Pseudomonadati</taxon>
        <taxon>Bacteroidota</taxon>
        <taxon>Flavobacteriia</taxon>
        <taxon>Flavobacteriales</taxon>
        <taxon>Flavobacteriaceae</taxon>
        <taxon>Myroides</taxon>
    </lineage>
</organism>
<feature type="compositionally biased region" description="Polar residues" evidence="1">
    <location>
        <begin position="223"/>
        <end position="241"/>
    </location>
</feature>
<protein>
    <submittedName>
        <fullName evidence="2">Uncharacterized protein</fullName>
    </submittedName>
</protein>
<gene>
    <name evidence="2" type="ORF">AS202_12580</name>
</gene>
<proteinExistence type="predicted"/>
<dbReference type="RefSeq" id="WP_058700035.1">
    <property type="nucleotide sequence ID" value="NZ_CP013690.1"/>
</dbReference>
<sequence length="346" mass="39521">MAEIKQGILSEVIGKVGTIVGVRWRGRNIIRAKPHKSRKKATEAQLRQWDKMSLVSTFTAKFKDFVNMYCPTIFIEGKWMTGKEQMISRLMKKGIELYNGVQYINIEQILLSIGTLAPAVIKKINRLKTGKIKVQWDNALINALTLDNDTLTMMAYNEELDAFIDIPNIGTRADRYAHFCLPAHWDKGRIYLWSMWKSADNSINSTSCFHGVLELAEQKDTTVENNQPIAQQPRSVHTDTPSTKEDKPITSSSTVQKKSISQAKQEIEPAMPIHPKNKDIPLREQQPVDEQTEVDNNLAYPPGYIRRVSKELIRRISEPDKSLIPDTMNEAYSILKLLLPDDEQRE</sequence>
<dbReference type="KEGG" id="mod:AS202_12580"/>
<accession>A0AAI8G6R4</accession>
<dbReference type="InterPro" id="IPR046233">
    <property type="entry name" value="DUF6266"/>
</dbReference>
<name>A0AAI8G6R4_9FLAO</name>
<dbReference type="Pfam" id="PF19781">
    <property type="entry name" value="DUF6266"/>
    <property type="match status" value="1"/>
</dbReference>
<dbReference type="EMBL" id="CP013690">
    <property type="protein sequence ID" value="ALU28355.1"/>
    <property type="molecule type" value="Genomic_DNA"/>
</dbReference>
<evidence type="ECO:0000313" key="3">
    <source>
        <dbReference type="Proteomes" id="UP000069030"/>
    </source>
</evidence>
<dbReference type="Proteomes" id="UP000069030">
    <property type="component" value="Chromosome"/>
</dbReference>